<protein>
    <submittedName>
        <fullName evidence="5">NAD(P)-dependent oxidoreductase</fullName>
    </submittedName>
</protein>
<gene>
    <name evidence="5" type="ORF">D0Z08_27955</name>
</gene>
<dbReference type="InterPro" id="IPR023985">
    <property type="entry name" value="SDR_subfam_1"/>
</dbReference>
<name>A0A417XTH8_9ACTN</name>
<dbReference type="SUPFAM" id="SSF51735">
    <property type="entry name" value="NAD(P)-binding Rossmann-fold domains"/>
    <property type="match status" value="1"/>
</dbReference>
<dbReference type="PANTHER" id="PTHR43180">
    <property type="entry name" value="3-OXOACYL-(ACYL-CARRIER-PROTEIN) REDUCTASE (AFU_ORTHOLOGUE AFUA_6G11210)"/>
    <property type="match status" value="1"/>
</dbReference>
<dbReference type="EMBL" id="QXGH01000040">
    <property type="protein sequence ID" value="RHW23778.1"/>
    <property type="molecule type" value="Genomic_DNA"/>
</dbReference>
<dbReference type="NCBIfam" id="NF009467">
    <property type="entry name" value="PRK12826.1-3"/>
    <property type="match status" value="1"/>
</dbReference>
<dbReference type="AlphaFoldDB" id="A0A417XTH8"/>
<sequence>MGRVEGKIALVTGAARGQGRNHAWRLAEEGADVIALDICEDLPTVPYSLSSEADLLETARGVEGRGRRVVSAKVDVRDLEHLTQVVGDAVSELGGLDIVSAGAGVCSYGNVLDLTGQQWAELIDVNLTGVFNTAKATVPHILEQGRGGSVIFTASTCGLGAVPGIAHYNASKFGVVGLTKSLALELGDQRVRVNALCPTNVATPMFQNDSTWRLFFPDVENPTQADAEAEGSAARQMHVIPVPWVEPEDVTSALLYLASDDGRYVTGTTMVIDAGRLL</sequence>
<comment type="similarity">
    <text evidence="1 4">Belongs to the short-chain dehydrogenases/reductases (SDR) family.</text>
</comment>
<dbReference type="GO" id="GO:0016491">
    <property type="term" value="F:oxidoreductase activity"/>
    <property type="evidence" value="ECO:0007669"/>
    <property type="project" value="UniProtKB-KW"/>
</dbReference>
<evidence type="ECO:0000256" key="3">
    <source>
        <dbReference type="ARBA" id="ARBA00023027"/>
    </source>
</evidence>
<keyword evidence="6" id="KW-1185">Reference proteome</keyword>
<evidence type="ECO:0000313" key="6">
    <source>
        <dbReference type="Proteomes" id="UP000283644"/>
    </source>
</evidence>
<dbReference type="Gene3D" id="3.40.50.720">
    <property type="entry name" value="NAD(P)-binding Rossmann-like Domain"/>
    <property type="match status" value="1"/>
</dbReference>
<keyword evidence="3" id="KW-0520">NAD</keyword>
<dbReference type="PRINTS" id="PR00081">
    <property type="entry name" value="GDHRDH"/>
</dbReference>
<dbReference type="PANTHER" id="PTHR43180:SF66">
    <property type="entry name" value="SHORT-CHAIN DEHYDROGENASE_REDUCTASE FAMILY PROTEIN"/>
    <property type="match status" value="1"/>
</dbReference>
<dbReference type="Pfam" id="PF00106">
    <property type="entry name" value="adh_short"/>
    <property type="match status" value="1"/>
</dbReference>
<dbReference type="InterPro" id="IPR002347">
    <property type="entry name" value="SDR_fam"/>
</dbReference>
<evidence type="ECO:0000256" key="2">
    <source>
        <dbReference type="ARBA" id="ARBA00023002"/>
    </source>
</evidence>
<dbReference type="PRINTS" id="PR00080">
    <property type="entry name" value="SDRFAMILY"/>
</dbReference>
<dbReference type="RefSeq" id="WP_118928575.1">
    <property type="nucleotide sequence ID" value="NZ_QXGH01000040.1"/>
</dbReference>
<dbReference type="FunFam" id="3.40.50.720:FF:000084">
    <property type="entry name" value="Short-chain dehydrogenase reductase"/>
    <property type="match status" value="1"/>
</dbReference>
<evidence type="ECO:0000256" key="1">
    <source>
        <dbReference type="ARBA" id="ARBA00006484"/>
    </source>
</evidence>
<keyword evidence="2" id="KW-0560">Oxidoreductase</keyword>
<evidence type="ECO:0000313" key="5">
    <source>
        <dbReference type="EMBL" id="RHW23778.1"/>
    </source>
</evidence>
<accession>A0A417XTH8</accession>
<dbReference type="NCBIfam" id="TIGR03971">
    <property type="entry name" value="SDR_subfam_1"/>
    <property type="match status" value="1"/>
</dbReference>
<dbReference type="InterPro" id="IPR020904">
    <property type="entry name" value="Sc_DH/Rdtase_CS"/>
</dbReference>
<organism evidence="5 6">
    <name type="scientific">Nocardioides immobilis</name>
    <dbReference type="NCBI Taxonomy" id="2049295"/>
    <lineage>
        <taxon>Bacteria</taxon>
        <taxon>Bacillati</taxon>
        <taxon>Actinomycetota</taxon>
        <taxon>Actinomycetes</taxon>
        <taxon>Propionibacteriales</taxon>
        <taxon>Nocardioidaceae</taxon>
        <taxon>Nocardioides</taxon>
    </lineage>
</organism>
<dbReference type="OrthoDB" id="517007at2"/>
<dbReference type="PROSITE" id="PS00061">
    <property type="entry name" value="ADH_SHORT"/>
    <property type="match status" value="1"/>
</dbReference>
<comment type="caution">
    <text evidence="5">The sequence shown here is derived from an EMBL/GenBank/DDBJ whole genome shotgun (WGS) entry which is preliminary data.</text>
</comment>
<dbReference type="InterPro" id="IPR036291">
    <property type="entry name" value="NAD(P)-bd_dom_sf"/>
</dbReference>
<reference evidence="5 6" key="1">
    <citation type="submission" date="2018-09" db="EMBL/GenBank/DDBJ databases">
        <title>Genome sequencing of Nocardioides immobilis CCTCC AB 2017083 for comparison to Nocardioides silvaticus.</title>
        <authorList>
            <person name="Li C."/>
            <person name="Wang G."/>
        </authorList>
    </citation>
    <scope>NUCLEOTIDE SEQUENCE [LARGE SCALE GENOMIC DNA]</scope>
    <source>
        <strain evidence="5 6">CCTCC AB 2017083</strain>
    </source>
</reference>
<evidence type="ECO:0000256" key="4">
    <source>
        <dbReference type="RuleBase" id="RU000363"/>
    </source>
</evidence>
<dbReference type="Proteomes" id="UP000283644">
    <property type="component" value="Unassembled WGS sequence"/>
</dbReference>
<proteinExistence type="inferred from homology"/>
<dbReference type="CDD" id="cd05233">
    <property type="entry name" value="SDR_c"/>
    <property type="match status" value="1"/>
</dbReference>